<name>A0A917FUE1_9GAMM</name>
<organism evidence="1 2">
    <name type="scientific">Marinicella pacifica</name>
    <dbReference type="NCBI Taxonomy" id="1171543"/>
    <lineage>
        <taxon>Bacteria</taxon>
        <taxon>Pseudomonadati</taxon>
        <taxon>Pseudomonadota</taxon>
        <taxon>Gammaproteobacteria</taxon>
        <taxon>Lysobacterales</taxon>
        <taxon>Marinicellaceae</taxon>
        <taxon>Marinicella</taxon>
    </lineage>
</organism>
<gene>
    <name evidence="1" type="ORF">GCM10011365_25930</name>
</gene>
<evidence type="ECO:0000313" key="1">
    <source>
        <dbReference type="EMBL" id="GGG03631.1"/>
    </source>
</evidence>
<reference evidence="1" key="1">
    <citation type="journal article" date="2014" name="Int. J. Syst. Evol. Microbiol.">
        <title>Complete genome sequence of Corynebacterium casei LMG S-19264T (=DSM 44701T), isolated from a smear-ripened cheese.</title>
        <authorList>
            <consortium name="US DOE Joint Genome Institute (JGI-PGF)"/>
            <person name="Walter F."/>
            <person name="Albersmeier A."/>
            <person name="Kalinowski J."/>
            <person name="Ruckert C."/>
        </authorList>
    </citation>
    <scope>NUCLEOTIDE SEQUENCE</scope>
    <source>
        <strain evidence="1">CGMCC 1.12181</strain>
    </source>
</reference>
<evidence type="ECO:0000313" key="2">
    <source>
        <dbReference type="Proteomes" id="UP000605253"/>
    </source>
</evidence>
<keyword evidence="2" id="KW-1185">Reference proteome</keyword>
<sequence>MSKEIPAPVIAVLAEHLPSIETHASLDNLFFHADAPGNPPEGSKTLKIQSWLRKINRDAEAPLKILGKLIECYMEIPKQDEEDKSLFGYSMPNPRKELKIKLQSILNRCNLCYIDGGIVSDGSSATSKSLAELIKSRDIPSIESEFNRSLENVNSEPREAVSAACNILESIFKVVDSSCKCNGLTSR</sequence>
<dbReference type="EMBL" id="BMEO01000034">
    <property type="protein sequence ID" value="GGG03631.1"/>
    <property type="molecule type" value="Genomic_DNA"/>
</dbReference>
<dbReference type="Proteomes" id="UP000605253">
    <property type="component" value="Unassembled WGS sequence"/>
</dbReference>
<protein>
    <submittedName>
        <fullName evidence="1">Uncharacterized protein</fullName>
    </submittedName>
</protein>
<dbReference type="RefSeq" id="WP_188366200.1">
    <property type="nucleotide sequence ID" value="NZ_BAABJF010000009.1"/>
</dbReference>
<reference evidence="1" key="2">
    <citation type="submission" date="2020-09" db="EMBL/GenBank/DDBJ databases">
        <authorList>
            <person name="Sun Q."/>
            <person name="Zhou Y."/>
        </authorList>
    </citation>
    <scope>NUCLEOTIDE SEQUENCE</scope>
    <source>
        <strain evidence="1">CGMCC 1.12181</strain>
    </source>
</reference>
<proteinExistence type="predicted"/>
<dbReference type="AlphaFoldDB" id="A0A917FUE1"/>
<accession>A0A917FUE1</accession>
<comment type="caution">
    <text evidence="1">The sequence shown here is derived from an EMBL/GenBank/DDBJ whole genome shotgun (WGS) entry which is preliminary data.</text>
</comment>